<evidence type="ECO:0000313" key="6">
    <source>
        <dbReference type="Proteomes" id="UP000680206"/>
    </source>
</evidence>
<evidence type="ECO:0000256" key="1">
    <source>
        <dbReference type="ARBA" id="ARBA00023015"/>
    </source>
</evidence>
<dbReference type="PROSITE" id="PS50949">
    <property type="entry name" value="HTH_GNTR"/>
    <property type="match status" value="1"/>
</dbReference>
<dbReference type="InterPro" id="IPR028978">
    <property type="entry name" value="Chorismate_lyase_/UTRA_dom_sf"/>
</dbReference>
<dbReference type="InterPro" id="IPR036388">
    <property type="entry name" value="WH-like_DNA-bd_sf"/>
</dbReference>
<dbReference type="Gene3D" id="3.40.1410.10">
    <property type="entry name" value="Chorismate lyase-like"/>
    <property type="match status" value="1"/>
</dbReference>
<dbReference type="CDD" id="cd07377">
    <property type="entry name" value="WHTH_GntR"/>
    <property type="match status" value="1"/>
</dbReference>
<keyword evidence="6" id="KW-1185">Reference proteome</keyword>
<keyword evidence="2" id="KW-0238">DNA-binding</keyword>
<dbReference type="Gene3D" id="1.10.10.10">
    <property type="entry name" value="Winged helix-like DNA-binding domain superfamily/Winged helix DNA-binding domain"/>
    <property type="match status" value="1"/>
</dbReference>
<dbReference type="InterPro" id="IPR036390">
    <property type="entry name" value="WH_DNA-bd_sf"/>
</dbReference>
<keyword evidence="3" id="KW-0804">Transcription</keyword>
<protein>
    <submittedName>
        <fullName evidence="5">GntR family transcriptional regulator</fullName>
    </submittedName>
</protein>
<dbReference type="SMART" id="SM00345">
    <property type="entry name" value="HTH_GNTR"/>
    <property type="match status" value="1"/>
</dbReference>
<name>A0ABS3RY02_9ACTN</name>
<evidence type="ECO:0000256" key="3">
    <source>
        <dbReference type="ARBA" id="ARBA00023163"/>
    </source>
</evidence>
<accession>A0ABS3RY02</accession>
<evidence type="ECO:0000313" key="5">
    <source>
        <dbReference type="EMBL" id="MBO2461632.1"/>
    </source>
</evidence>
<dbReference type="EMBL" id="JAGEPF010000018">
    <property type="protein sequence ID" value="MBO2461632.1"/>
    <property type="molecule type" value="Genomic_DNA"/>
</dbReference>
<dbReference type="InterPro" id="IPR050679">
    <property type="entry name" value="Bact_HTH_transcr_reg"/>
</dbReference>
<dbReference type="PANTHER" id="PTHR44846">
    <property type="entry name" value="MANNOSYL-D-GLYCERATE TRANSPORT/METABOLISM SYSTEM REPRESSOR MNGR-RELATED"/>
    <property type="match status" value="1"/>
</dbReference>
<evidence type="ECO:0000256" key="2">
    <source>
        <dbReference type="ARBA" id="ARBA00023125"/>
    </source>
</evidence>
<dbReference type="PRINTS" id="PR00035">
    <property type="entry name" value="HTHGNTR"/>
</dbReference>
<comment type="caution">
    <text evidence="5">The sequence shown here is derived from an EMBL/GenBank/DDBJ whole genome shotgun (WGS) entry which is preliminary data.</text>
</comment>
<organism evidence="5 6">
    <name type="scientific">Actinomadura violacea</name>
    <dbReference type="NCBI Taxonomy" id="2819934"/>
    <lineage>
        <taxon>Bacteria</taxon>
        <taxon>Bacillati</taxon>
        <taxon>Actinomycetota</taxon>
        <taxon>Actinomycetes</taxon>
        <taxon>Streptosporangiales</taxon>
        <taxon>Thermomonosporaceae</taxon>
        <taxon>Actinomadura</taxon>
    </lineage>
</organism>
<dbReference type="SUPFAM" id="SSF64288">
    <property type="entry name" value="Chorismate lyase-like"/>
    <property type="match status" value="1"/>
</dbReference>
<dbReference type="Pfam" id="PF00392">
    <property type="entry name" value="GntR"/>
    <property type="match status" value="1"/>
</dbReference>
<evidence type="ECO:0000259" key="4">
    <source>
        <dbReference type="PROSITE" id="PS50949"/>
    </source>
</evidence>
<dbReference type="RefSeq" id="WP_208245024.1">
    <property type="nucleotide sequence ID" value="NZ_JAGEPF010000018.1"/>
</dbReference>
<dbReference type="Proteomes" id="UP000680206">
    <property type="component" value="Unassembled WGS sequence"/>
</dbReference>
<gene>
    <name evidence="5" type="ORF">J4709_29095</name>
</gene>
<keyword evidence="1" id="KW-0805">Transcription regulation</keyword>
<sequence>MPTPQQPARPPRAAQSTQDFIAGELRDGIVSGRYPVDTALPSEHDLCARYNVARNTVRRALQLLIDEGLIVNRPRRGYFVTSSLTATWDLNARVCTTTQASPLTVATAEPDEHVGAYRLGELLGLGESGLAVCRARVFRDEGGTALAFVADYVDFDIARTTPLMRKQPVDTVQVVAEATGSQPHPQPPLDDIRIRTATEADTETLGLPDTATVLTQTRRVLFDPGARCLVVGHAVYRTGPGINFLYGP</sequence>
<proteinExistence type="predicted"/>
<dbReference type="PANTHER" id="PTHR44846:SF17">
    <property type="entry name" value="GNTR-FAMILY TRANSCRIPTIONAL REGULATOR"/>
    <property type="match status" value="1"/>
</dbReference>
<feature type="domain" description="HTH gntR-type" evidence="4">
    <location>
        <begin position="15"/>
        <end position="83"/>
    </location>
</feature>
<reference evidence="5 6" key="1">
    <citation type="submission" date="2021-03" db="EMBL/GenBank/DDBJ databases">
        <title>Actinomadura violae sp. nov., isolated from lichen in Thailand.</title>
        <authorList>
            <person name="Kanchanasin P."/>
            <person name="Saeng-In P."/>
            <person name="Phongsopitanun W."/>
            <person name="Yuki M."/>
            <person name="Kudo T."/>
            <person name="Ohkuma M."/>
            <person name="Tanasupawat S."/>
        </authorList>
    </citation>
    <scope>NUCLEOTIDE SEQUENCE [LARGE SCALE GENOMIC DNA]</scope>
    <source>
        <strain evidence="5 6">LCR2-06</strain>
    </source>
</reference>
<dbReference type="InterPro" id="IPR000524">
    <property type="entry name" value="Tscrpt_reg_HTH_GntR"/>
</dbReference>
<dbReference type="SUPFAM" id="SSF46785">
    <property type="entry name" value="Winged helix' DNA-binding domain"/>
    <property type="match status" value="1"/>
</dbReference>